<dbReference type="AlphaFoldDB" id="A0A918I2L2"/>
<accession>A0A918I2L2</accession>
<keyword evidence="3" id="KW-1185">Reference proteome</keyword>
<gene>
    <name evidence="2" type="ORF">GCM10010274_58960</name>
</gene>
<evidence type="ECO:0000313" key="3">
    <source>
        <dbReference type="Proteomes" id="UP000636661"/>
    </source>
</evidence>
<keyword evidence="1" id="KW-0175">Coiled coil</keyword>
<comment type="caution">
    <text evidence="2">The sequence shown here is derived from an EMBL/GenBank/DDBJ whole genome shotgun (WGS) entry which is preliminary data.</text>
</comment>
<proteinExistence type="predicted"/>
<sequence length="119" mass="13477">MTDTSNESELTETQKAYNVAQYELFQLAAYGHYTHAPLTDTRTGKYLSIREIEAGQQDYNDRIRQAREQLEAAVLNLVAEKAETLRGDWGVMVAWLRSLAADPTELSLLAAPREEEDSR</sequence>
<name>A0A918I2L2_9ACTN</name>
<organism evidence="2 3">
    <name type="scientific">Streptomyces lavendofoliae</name>
    <dbReference type="NCBI Taxonomy" id="67314"/>
    <lineage>
        <taxon>Bacteria</taxon>
        <taxon>Bacillati</taxon>
        <taxon>Actinomycetota</taxon>
        <taxon>Actinomycetes</taxon>
        <taxon>Kitasatosporales</taxon>
        <taxon>Streptomycetaceae</taxon>
        <taxon>Streptomyces</taxon>
    </lineage>
</organism>
<reference evidence="2" key="1">
    <citation type="journal article" date="2014" name="Int. J. Syst. Evol. Microbiol.">
        <title>Complete genome sequence of Corynebacterium casei LMG S-19264T (=DSM 44701T), isolated from a smear-ripened cheese.</title>
        <authorList>
            <consortium name="US DOE Joint Genome Institute (JGI-PGF)"/>
            <person name="Walter F."/>
            <person name="Albersmeier A."/>
            <person name="Kalinowski J."/>
            <person name="Ruckert C."/>
        </authorList>
    </citation>
    <scope>NUCLEOTIDE SEQUENCE</scope>
    <source>
        <strain evidence="2">JCM 4391</strain>
    </source>
</reference>
<protein>
    <submittedName>
        <fullName evidence="2">Uncharacterized protein</fullName>
    </submittedName>
</protein>
<evidence type="ECO:0000313" key="2">
    <source>
        <dbReference type="EMBL" id="GGU62388.1"/>
    </source>
</evidence>
<dbReference type="EMBL" id="BMTP01000020">
    <property type="protein sequence ID" value="GGU62388.1"/>
    <property type="molecule type" value="Genomic_DNA"/>
</dbReference>
<reference evidence="2" key="2">
    <citation type="submission" date="2020-09" db="EMBL/GenBank/DDBJ databases">
        <authorList>
            <person name="Sun Q."/>
            <person name="Ohkuma M."/>
        </authorList>
    </citation>
    <scope>NUCLEOTIDE SEQUENCE</scope>
    <source>
        <strain evidence="2">JCM 4391</strain>
    </source>
</reference>
<dbReference type="Proteomes" id="UP000636661">
    <property type="component" value="Unassembled WGS sequence"/>
</dbReference>
<feature type="coiled-coil region" evidence="1">
    <location>
        <begin position="49"/>
        <end position="83"/>
    </location>
</feature>
<evidence type="ECO:0000256" key="1">
    <source>
        <dbReference type="SAM" id="Coils"/>
    </source>
</evidence>
<dbReference type="RefSeq" id="WP_189554326.1">
    <property type="nucleotide sequence ID" value="NZ_BMTP01000020.1"/>
</dbReference>